<feature type="compositionally biased region" description="Acidic residues" evidence="1">
    <location>
        <begin position="251"/>
        <end position="260"/>
    </location>
</feature>
<reference evidence="3" key="2">
    <citation type="submission" date="2020-04" db="EMBL/GenBank/DDBJ databases">
        <authorList>
            <consortium name="NCBI Genome Project"/>
        </authorList>
    </citation>
    <scope>NUCLEOTIDE SEQUENCE</scope>
    <source>
        <strain evidence="3">CBS 342.82</strain>
    </source>
</reference>
<keyword evidence="2" id="KW-1185">Reference proteome</keyword>
<evidence type="ECO:0000313" key="3">
    <source>
        <dbReference type="RefSeq" id="XP_033458015.1"/>
    </source>
</evidence>
<reference evidence="3" key="3">
    <citation type="submission" date="2025-08" db="UniProtKB">
        <authorList>
            <consortium name="RefSeq"/>
        </authorList>
    </citation>
    <scope>IDENTIFICATION</scope>
    <source>
        <strain evidence="3">CBS 342.82</strain>
    </source>
</reference>
<feature type="region of interest" description="Disordered" evidence="1">
    <location>
        <begin position="636"/>
        <end position="666"/>
    </location>
</feature>
<feature type="compositionally biased region" description="Polar residues" evidence="1">
    <location>
        <begin position="218"/>
        <end position="240"/>
    </location>
</feature>
<feature type="compositionally biased region" description="Polar residues" evidence="1">
    <location>
        <begin position="362"/>
        <end position="374"/>
    </location>
</feature>
<feature type="region of interest" description="Disordered" evidence="1">
    <location>
        <begin position="550"/>
        <end position="572"/>
    </location>
</feature>
<feature type="region of interest" description="Disordered" evidence="1">
    <location>
        <begin position="155"/>
        <end position="413"/>
    </location>
</feature>
<reference evidence="3" key="1">
    <citation type="submission" date="2020-01" db="EMBL/GenBank/DDBJ databases">
        <authorList>
            <consortium name="DOE Joint Genome Institute"/>
            <person name="Haridas S."/>
            <person name="Albert R."/>
            <person name="Binder M."/>
            <person name="Bloem J."/>
            <person name="Labutti K."/>
            <person name="Salamov A."/>
            <person name="Andreopoulos B."/>
            <person name="Baker S.E."/>
            <person name="Barry K."/>
            <person name="Bills G."/>
            <person name="Bluhm B.H."/>
            <person name="Cannon C."/>
            <person name="Castanera R."/>
            <person name="Culley D.E."/>
            <person name="Daum C."/>
            <person name="Ezra D."/>
            <person name="Gonzalez J.B."/>
            <person name="Henrissat B."/>
            <person name="Kuo A."/>
            <person name="Liang C."/>
            <person name="Lipzen A."/>
            <person name="Lutzoni F."/>
            <person name="Magnuson J."/>
            <person name="Mondo S."/>
            <person name="Nolan M."/>
            <person name="Ohm R."/>
            <person name="Pangilinan J."/>
            <person name="Park H.-J."/>
            <person name="Ramirez L."/>
            <person name="Alfaro M."/>
            <person name="Sun H."/>
            <person name="Tritt A."/>
            <person name="Yoshinaga Y."/>
            <person name="Zwiers L.-H."/>
            <person name="Turgeon B.G."/>
            <person name="Goodwin S.B."/>
            <person name="Spatafora J.W."/>
            <person name="Crous P.W."/>
            <person name="Grigoriev I.V."/>
        </authorList>
    </citation>
    <scope>NUCLEOTIDE SEQUENCE</scope>
    <source>
        <strain evidence="3">CBS 342.82</strain>
    </source>
</reference>
<protein>
    <submittedName>
        <fullName evidence="3">Uncharacterized protein</fullName>
    </submittedName>
</protein>
<dbReference type="OrthoDB" id="3915580at2759"/>
<gene>
    <name evidence="3" type="ORF">K489DRAFT_411397</name>
</gene>
<feature type="compositionally biased region" description="Low complexity" evidence="1">
    <location>
        <begin position="293"/>
        <end position="311"/>
    </location>
</feature>
<proteinExistence type="predicted"/>
<name>A0A6J3M0F7_9PEZI</name>
<feature type="compositionally biased region" description="Basic and acidic residues" evidence="1">
    <location>
        <begin position="321"/>
        <end position="339"/>
    </location>
</feature>
<dbReference type="AlphaFoldDB" id="A0A6J3M0F7"/>
<feature type="region of interest" description="Disordered" evidence="1">
    <location>
        <begin position="687"/>
        <end position="706"/>
    </location>
</feature>
<dbReference type="GeneID" id="54365598"/>
<accession>A0A6J3M0F7</accession>
<organism evidence="3">
    <name type="scientific">Dissoconium aciculare CBS 342.82</name>
    <dbReference type="NCBI Taxonomy" id="1314786"/>
    <lineage>
        <taxon>Eukaryota</taxon>
        <taxon>Fungi</taxon>
        <taxon>Dikarya</taxon>
        <taxon>Ascomycota</taxon>
        <taxon>Pezizomycotina</taxon>
        <taxon>Dothideomycetes</taxon>
        <taxon>Dothideomycetidae</taxon>
        <taxon>Mycosphaerellales</taxon>
        <taxon>Dissoconiaceae</taxon>
        <taxon>Dissoconium</taxon>
    </lineage>
</organism>
<feature type="compositionally biased region" description="Basic and acidic residues" evidence="1">
    <location>
        <begin position="155"/>
        <end position="172"/>
    </location>
</feature>
<dbReference type="RefSeq" id="XP_033458015.1">
    <property type="nucleotide sequence ID" value="XM_033607799.1"/>
</dbReference>
<evidence type="ECO:0000313" key="2">
    <source>
        <dbReference type="Proteomes" id="UP000504637"/>
    </source>
</evidence>
<feature type="compositionally biased region" description="Polar residues" evidence="1">
    <location>
        <begin position="488"/>
        <end position="500"/>
    </location>
</feature>
<feature type="region of interest" description="Disordered" evidence="1">
    <location>
        <begin position="51"/>
        <end position="76"/>
    </location>
</feature>
<evidence type="ECO:0000256" key="1">
    <source>
        <dbReference type="SAM" id="MobiDB-lite"/>
    </source>
</evidence>
<sequence length="725" mass="80103">MPCDLQTIPVVDRPNAQRMSRMRTFFEPDHPAAPSYSQSSVDEETFDHLNTQPTNSAMRRPPIGNQTEENCILPDLGRDGPSLRSHLLQIYRSEDSNATNSAHALPCPSPTCDMRALSPWPDFRIAWPAQDDGVTLPQHGAWLCDSCTYGSQQVRDESLNTNERSRLPERRSTSMPTITVVGDGGLDDTSVPTRSAIADGHGRRRGPVRAHFAEDSMASDTTLRRASTSPPSTEQVQSSIKTKKWYTVEQSSEDNSDSEGELFSTSSFESLAGNADYPVNEESISDSTRFTPGGTTSDSSLWSLSSTRLGTVGTESQPSASRHDRSILTEKDRRRHDDPGIYGQQDQSQRPLKSSEQDIRAQGSSSLQESNRAPQASHGKNQKVISTSGAAGEVSKEKGPVPHMNKPMRSIAQCEDLPVDVPPSPLLERVKTKLTAWSWEIEKAQDADEQSTARFHPRAQPFIQARSRSPSEDLEVPSPPPNTERHSGQSSCRHSTQRSSAAEEELTVAERDALRALGSGTPEMEDADLEDEEDDDEIDLLIPELKPGADSLYEETNTNPGVSTLDRPSMWPPRTSCPALPATSRQFSNLAAEETHFQSHRNSVDLARDRRHMQEMAGTLNQSLMNVRDSFVITKSKLGGRHPVTNPSSSSNLHRLEQHPPSQSPEFSLRLQNLSAFLAMNSSAAANLIEPPRPSPPTLQEHDDCPICEVDRPEWVRARRMDTKK</sequence>
<dbReference type="Proteomes" id="UP000504637">
    <property type="component" value="Unplaced"/>
</dbReference>
<feature type="region of interest" description="Disordered" evidence="1">
    <location>
        <begin position="444"/>
        <end position="534"/>
    </location>
</feature>
<feature type="compositionally biased region" description="Acidic residues" evidence="1">
    <location>
        <begin position="523"/>
        <end position="534"/>
    </location>
</feature>